<dbReference type="Proteomes" id="UP000235371">
    <property type="component" value="Unassembled WGS sequence"/>
</dbReference>
<proteinExistence type="predicted"/>
<evidence type="ECO:0000313" key="2">
    <source>
        <dbReference type="EMBL" id="PMD51230.1"/>
    </source>
</evidence>
<evidence type="ECO:0000313" key="3">
    <source>
        <dbReference type="Proteomes" id="UP000235371"/>
    </source>
</evidence>
<name>A0A2J6SKH1_9HELO</name>
<organism evidence="2 3">
    <name type="scientific">Hyaloscypha bicolor E</name>
    <dbReference type="NCBI Taxonomy" id="1095630"/>
    <lineage>
        <taxon>Eukaryota</taxon>
        <taxon>Fungi</taxon>
        <taxon>Dikarya</taxon>
        <taxon>Ascomycota</taxon>
        <taxon>Pezizomycotina</taxon>
        <taxon>Leotiomycetes</taxon>
        <taxon>Helotiales</taxon>
        <taxon>Hyaloscyphaceae</taxon>
        <taxon>Hyaloscypha</taxon>
        <taxon>Hyaloscypha bicolor</taxon>
    </lineage>
</organism>
<reference evidence="2 3" key="1">
    <citation type="submission" date="2016-04" db="EMBL/GenBank/DDBJ databases">
        <title>A degradative enzymes factory behind the ericoid mycorrhizal symbiosis.</title>
        <authorList>
            <consortium name="DOE Joint Genome Institute"/>
            <person name="Martino E."/>
            <person name="Morin E."/>
            <person name="Grelet G."/>
            <person name="Kuo A."/>
            <person name="Kohler A."/>
            <person name="Daghino S."/>
            <person name="Barry K."/>
            <person name="Choi C."/>
            <person name="Cichocki N."/>
            <person name="Clum A."/>
            <person name="Copeland A."/>
            <person name="Hainaut M."/>
            <person name="Haridas S."/>
            <person name="Labutti K."/>
            <person name="Lindquist E."/>
            <person name="Lipzen A."/>
            <person name="Khouja H.-R."/>
            <person name="Murat C."/>
            <person name="Ohm R."/>
            <person name="Olson A."/>
            <person name="Spatafora J."/>
            <person name="Veneault-Fourrey C."/>
            <person name="Henrissat B."/>
            <person name="Grigoriev I."/>
            <person name="Martin F."/>
            <person name="Perotto S."/>
        </authorList>
    </citation>
    <scope>NUCLEOTIDE SEQUENCE [LARGE SCALE GENOMIC DNA]</scope>
    <source>
        <strain evidence="2 3">E</strain>
    </source>
</reference>
<dbReference type="RefSeq" id="XP_024728134.1">
    <property type="nucleotide sequence ID" value="XM_024887486.1"/>
</dbReference>
<dbReference type="EMBL" id="KZ613912">
    <property type="protein sequence ID" value="PMD51230.1"/>
    <property type="molecule type" value="Genomic_DNA"/>
</dbReference>
<dbReference type="OrthoDB" id="3495919at2759"/>
<evidence type="ECO:0000259" key="1">
    <source>
        <dbReference type="Pfam" id="PF20150"/>
    </source>
</evidence>
<dbReference type="GeneID" id="36595562"/>
<dbReference type="AlphaFoldDB" id="A0A2J6SKH1"/>
<protein>
    <recommendedName>
        <fullName evidence="1">2EXR domain-containing protein</fullName>
    </recommendedName>
</protein>
<dbReference type="Pfam" id="PF20150">
    <property type="entry name" value="2EXR"/>
    <property type="match status" value="1"/>
</dbReference>
<sequence length="289" mass="33638">MHSKKPHQEPFTLAALSSPSIHHLRAASAKIDEDDTFQFENEVEVVFDKEKSNDNAKFTLFLDLPLEIQAKVWKLFIEAEPRIIQPGSFMNEPNILRQLSRQIKEDCLTLHGFVDLDQLKRREEQNNNTIFHLQTDLLHLGPNSPWIWGPRSSTRRFGACGALDKIRCVAIMNLRSSLTASIYFESFREYRNLEVVFVVIGVLVRDTKDGWREKEWVKFREVDDEKAVTLVHWARWLPERLCKSSIQEKRDWIQGMMARGSQRVAPRVVFVEEIRAWDDSVIPRPDGLG</sequence>
<feature type="domain" description="2EXR" evidence="1">
    <location>
        <begin position="58"/>
        <end position="89"/>
    </location>
</feature>
<gene>
    <name evidence="2" type="ORF">K444DRAFT_669113</name>
</gene>
<dbReference type="InterPro" id="IPR045518">
    <property type="entry name" value="2EXR"/>
</dbReference>
<accession>A0A2J6SKH1</accession>
<keyword evidence="3" id="KW-1185">Reference proteome</keyword>
<dbReference type="InParanoid" id="A0A2J6SKH1"/>